<gene>
    <name evidence="1" type="ORF">SAMN06295912_11480</name>
</gene>
<keyword evidence="2" id="KW-1185">Reference proteome</keyword>
<name>A0A239H1H9_9SPHN</name>
<accession>A0A239H1H9</accession>
<reference evidence="2" key="1">
    <citation type="submission" date="2017-06" db="EMBL/GenBank/DDBJ databases">
        <authorList>
            <person name="Varghese N."/>
            <person name="Submissions S."/>
        </authorList>
    </citation>
    <scope>NUCLEOTIDE SEQUENCE [LARGE SCALE GENOMIC DNA]</scope>
    <source>
        <strain evidence="2">LNB2</strain>
    </source>
</reference>
<proteinExistence type="predicted"/>
<dbReference type="Proteomes" id="UP000198281">
    <property type="component" value="Unassembled WGS sequence"/>
</dbReference>
<evidence type="ECO:0000313" key="1">
    <source>
        <dbReference type="EMBL" id="SNS75032.1"/>
    </source>
</evidence>
<evidence type="ECO:0000313" key="2">
    <source>
        <dbReference type="Proteomes" id="UP000198281"/>
    </source>
</evidence>
<organism evidence="1 2">
    <name type="scientific">Edaphosphingomonas laterariae</name>
    <dbReference type="NCBI Taxonomy" id="861865"/>
    <lineage>
        <taxon>Bacteria</taxon>
        <taxon>Pseudomonadati</taxon>
        <taxon>Pseudomonadota</taxon>
        <taxon>Alphaproteobacteria</taxon>
        <taxon>Sphingomonadales</taxon>
        <taxon>Rhizorhabdaceae</taxon>
        <taxon>Edaphosphingomonas</taxon>
    </lineage>
</organism>
<dbReference type="OrthoDB" id="7376075at2"/>
<sequence>MTLLFAIERHLHRTQIPPSRFGRNAVNDPRLVHDLRRGREPRDAMAIRVLAYIAACEAQVDA</sequence>
<dbReference type="EMBL" id="FZOS01000014">
    <property type="protein sequence ID" value="SNS75032.1"/>
    <property type="molecule type" value="Genomic_DNA"/>
</dbReference>
<dbReference type="AlphaFoldDB" id="A0A239H1H9"/>
<protein>
    <submittedName>
        <fullName evidence="1">Uncharacterized protein</fullName>
    </submittedName>
</protein>
<dbReference type="RefSeq" id="WP_089220114.1">
    <property type="nucleotide sequence ID" value="NZ_FZOS01000014.1"/>
</dbReference>